<dbReference type="EMBL" id="CADCXU010005900">
    <property type="protein sequence ID" value="CAA9997648.1"/>
    <property type="molecule type" value="Genomic_DNA"/>
</dbReference>
<organism evidence="1 2">
    <name type="scientific">Nesidiocoris tenuis</name>
    <dbReference type="NCBI Taxonomy" id="355587"/>
    <lineage>
        <taxon>Eukaryota</taxon>
        <taxon>Metazoa</taxon>
        <taxon>Ecdysozoa</taxon>
        <taxon>Arthropoda</taxon>
        <taxon>Hexapoda</taxon>
        <taxon>Insecta</taxon>
        <taxon>Pterygota</taxon>
        <taxon>Neoptera</taxon>
        <taxon>Paraneoptera</taxon>
        <taxon>Hemiptera</taxon>
        <taxon>Heteroptera</taxon>
        <taxon>Panheteroptera</taxon>
        <taxon>Cimicomorpha</taxon>
        <taxon>Miridae</taxon>
        <taxon>Dicyphina</taxon>
        <taxon>Nesidiocoris</taxon>
    </lineage>
</organism>
<evidence type="ECO:0000313" key="2">
    <source>
        <dbReference type="Proteomes" id="UP000479000"/>
    </source>
</evidence>
<evidence type="ECO:0000313" key="1">
    <source>
        <dbReference type="EMBL" id="CAA9997648.1"/>
    </source>
</evidence>
<accession>A0A6H5G600</accession>
<protein>
    <submittedName>
        <fullName evidence="1">Uncharacterized protein</fullName>
    </submittedName>
</protein>
<proteinExistence type="predicted"/>
<dbReference type="Proteomes" id="UP000479000">
    <property type="component" value="Unassembled WGS sequence"/>
</dbReference>
<reference evidence="1 2" key="1">
    <citation type="submission" date="2020-02" db="EMBL/GenBank/DDBJ databases">
        <authorList>
            <person name="Ferguson B K."/>
        </authorList>
    </citation>
    <scope>NUCLEOTIDE SEQUENCE [LARGE SCALE GENOMIC DNA]</scope>
</reference>
<dbReference type="AlphaFoldDB" id="A0A6H5G600"/>
<feature type="non-terminal residue" evidence="1">
    <location>
        <position position="50"/>
    </location>
</feature>
<sequence length="50" mass="5811">MMRRLRILRRTKIRRRVRIVGGRGRNKIRRKARIIRWGEGGGRGKEGGGG</sequence>
<keyword evidence="2" id="KW-1185">Reference proteome</keyword>
<gene>
    <name evidence="1" type="ORF">NTEN_LOCUS3942</name>
</gene>
<name>A0A6H5G600_9HEMI</name>